<reference evidence="7 8" key="1">
    <citation type="submission" date="2020-08" db="EMBL/GenBank/DDBJ databases">
        <title>Above-ground endophytic microbial communities from plants in different locations in the United States.</title>
        <authorList>
            <person name="Frank C."/>
        </authorList>
    </citation>
    <scope>NUCLEOTIDE SEQUENCE [LARGE SCALE GENOMIC DNA]</scope>
    <source>
        <strain evidence="7 8">WP4_2_2</strain>
    </source>
</reference>
<keyword evidence="8" id="KW-1185">Reference proteome</keyword>
<sequence length="564" mass="61754">MNYDYIIVGAGSAGCILAERLSASGRHSVLLLEAGGSDNSFWFKIPIGFAKLYYDKVHNWMYYSEPEPELAGRQIYAPRGKVQGGSGSINAMIYVRGAPRDFDDWAAAGNPGWSYQDVLPYFRKLESHPLGDTPWHGANGPVRISPMKDGAHPICQTFLEGCEQLGYVRNDDFNGAKLEGVGIYDVNTRNGQRASSSFAYLHRAAERPNLKIELHAQATRVLFDSNPEANSKAPRAIGVEIEQQGVKRTFHANREVIVAAGAVDSPKLLQLSGVGPAALLKQHGIGLVHELPAVGQNLQDHLCVSFYYRSRVKTLNDAFSSWVSKIRFGMQYVFQRKGPFSMSVNQSGGFFRTSAEEAHPNMQIYFNPLSYRIPKSNRAQLTPEPYSGFLVCFNPCRPTSRGSVEIASNSVADAPKIRGNYLSTQKDRDEAIEGSRLVRKLMQAKALKDITVEEVTPAGEVTDDASMLKFFREQSGSIYHLCGSCAMGPDPRTSVVDARLRVHGIDGLRVVDASIFPNITSGNTNAATMMVAEKGADLILEDADRTIAAHSLAQNVQRAAAISS</sequence>
<dbReference type="PROSITE" id="PS00624">
    <property type="entry name" value="GMC_OXRED_2"/>
    <property type="match status" value="1"/>
</dbReference>
<comment type="similarity">
    <text evidence="2">Belongs to the GMC oxidoreductase family.</text>
</comment>
<dbReference type="PANTHER" id="PTHR11552">
    <property type="entry name" value="GLUCOSE-METHANOL-CHOLINE GMC OXIDOREDUCTASE"/>
    <property type="match status" value="1"/>
</dbReference>
<dbReference type="SUPFAM" id="SSF51905">
    <property type="entry name" value="FAD/NAD(P)-binding domain"/>
    <property type="match status" value="1"/>
</dbReference>
<evidence type="ECO:0000313" key="7">
    <source>
        <dbReference type="EMBL" id="MBB6103447.1"/>
    </source>
</evidence>
<feature type="domain" description="Glucose-methanol-choline oxidoreductase N-terminal" evidence="6">
    <location>
        <begin position="261"/>
        <end position="275"/>
    </location>
</feature>
<gene>
    <name evidence="7" type="ORF">F4827_003302</name>
</gene>
<evidence type="ECO:0000259" key="6">
    <source>
        <dbReference type="PROSITE" id="PS00624"/>
    </source>
</evidence>
<dbReference type="InterPro" id="IPR036188">
    <property type="entry name" value="FAD/NAD-bd_sf"/>
</dbReference>
<dbReference type="InterPro" id="IPR007867">
    <property type="entry name" value="GMC_OxRtase_C"/>
</dbReference>
<evidence type="ECO:0000256" key="3">
    <source>
        <dbReference type="ARBA" id="ARBA00022630"/>
    </source>
</evidence>
<comment type="caution">
    <text evidence="7">The sequence shown here is derived from an EMBL/GenBank/DDBJ whole genome shotgun (WGS) entry which is preliminary data.</text>
</comment>
<evidence type="ECO:0000256" key="5">
    <source>
        <dbReference type="PIRSR" id="PIRSR000137-2"/>
    </source>
</evidence>
<feature type="binding site" evidence="5">
    <location>
        <position position="82"/>
    </location>
    <ligand>
        <name>FAD</name>
        <dbReference type="ChEBI" id="CHEBI:57692"/>
    </ligand>
</feature>
<dbReference type="EMBL" id="JACHBW010000009">
    <property type="protein sequence ID" value="MBB6103447.1"/>
    <property type="molecule type" value="Genomic_DNA"/>
</dbReference>
<dbReference type="GO" id="GO:0050660">
    <property type="term" value="F:flavin adenine dinucleotide binding"/>
    <property type="evidence" value="ECO:0007669"/>
    <property type="project" value="InterPro"/>
</dbReference>
<keyword evidence="7" id="KW-0560">Oxidoreductase</keyword>
<dbReference type="PANTHER" id="PTHR11552:SF147">
    <property type="entry name" value="CHOLINE DEHYDROGENASE, MITOCHONDRIAL"/>
    <property type="match status" value="1"/>
</dbReference>
<dbReference type="RefSeq" id="WP_183724973.1">
    <property type="nucleotide sequence ID" value="NZ_JACHBW010000009.1"/>
</dbReference>
<organism evidence="7 8">
    <name type="scientific">Paraburkholderia bannensis</name>
    <dbReference type="NCBI Taxonomy" id="765414"/>
    <lineage>
        <taxon>Bacteria</taxon>
        <taxon>Pseudomonadati</taxon>
        <taxon>Pseudomonadota</taxon>
        <taxon>Betaproteobacteria</taxon>
        <taxon>Burkholderiales</taxon>
        <taxon>Burkholderiaceae</taxon>
        <taxon>Paraburkholderia</taxon>
    </lineage>
</organism>
<dbReference type="Pfam" id="PF05199">
    <property type="entry name" value="GMC_oxred_C"/>
    <property type="match status" value="1"/>
</dbReference>
<name>A0A7W9TXX1_9BURK</name>
<proteinExistence type="inferred from homology"/>
<dbReference type="Gene3D" id="3.30.560.10">
    <property type="entry name" value="Glucose Oxidase, domain 3"/>
    <property type="match status" value="1"/>
</dbReference>
<protein>
    <submittedName>
        <fullName evidence="7">Choline dehydrogenase</fullName>
        <ecNumber evidence="7">1.1.99.1</ecNumber>
    </submittedName>
</protein>
<evidence type="ECO:0000256" key="2">
    <source>
        <dbReference type="ARBA" id="ARBA00010790"/>
    </source>
</evidence>
<keyword evidence="4 5" id="KW-0274">FAD</keyword>
<dbReference type="EC" id="1.1.99.1" evidence="7"/>
<dbReference type="InterPro" id="IPR000172">
    <property type="entry name" value="GMC_OxRdtase_N"/>
</dbReference>
<dbReference type="InterPro" id="IPR012132">
    <property type="entry name" value="GMC_OxRdtase"/>
</dbReference>
<dbReference type="AlphaFoldDB" id="A0A7W9TXX1"/>
<dbReference type="GO" id="GO:0008812">
    <property type="term" value="F:choline dehydrogenase activity"/>
    <property type="evidence" value="ECO:0007669"/>
    <property type="project" value="UniProtKB-EC"/>
</dbReference>
<dbReference type="Gene3D" id="3.50.50.60">
    <property type="entry name" value="FAD/NAD(P)-binding domain"/>
    <property type="match status" value="1"/>
</dbReference>
<dbReference type="SUPFAM" id="SSF54373">
    <property type="entry name" value="FAD-linked reductases, C-terminal domain"/>
    <property type="match status" value="1"/>
</dbReference>
<evidence type="ECO:0000313" key="8">
    <source>
        <dbReference type="Proteomes" id="UP000571554"/>
    </source>
</evidence>
<comment type="cofactor">
    <cofactor evidence="1 5">
        <name>FAD</name>
        <dbReference type="ChEBI" id="CHEBI:57692"/>
    </cofactor>
</comment>
<dbReference type="PIRSF" id="PIRSF000137">
    <property type="entry name" value="Alcohol_oxidase"/>
    <property type="match status" value="1"/>
</dbReference>
<evidence type="ECO:0000256" key="4">
    <source>
        <dbReference type="ARBA" id="ARBA00022827"/>
    </source>
</evidence>
<dbReference type="Pfam" id="PF00732">
    <property type="entry name" value="GMC_oxred_N"/>
    <property type="match status" value="1"/>
</dbReference>
<keyword evidence="3" id="KW-0285">Flavoprotein</keyword>
<accession>A0A7W9TXX1</accession>
<dbReference type="Proteomes" id="UP000571554">
    <property type="component" value="Unassembled WGS sequence"/>
</dbReference>
<evidence type="ECO:0000256" key="1">
    <source>
        <dbReference type="ARBA" id="ARBA00001974"/>
    </source>
</evidence>